<gene>
    <name evidence="3" type="ORF">H2509_00785</name>
</gene>
<organism evidence="3 4">
    <name type="scientific">Stappia albiluteola</name>
    <dbReference type="NCBI Taxonomy" id="2758565"/>
    <lineage>
        <taxon>Bacteria</taxon>
        <taxon>Pseudomonadati</taxon>
        <taxon>Pseudomonadota</taxon>
        <taxon>Alphaproteobacteria</taxon>
        <taxon>Hyphomicrobiales</taxon>
        <taxon>Stappiaceae</taxon>
        <taxon>Stappia</taxon>
    </lineage>
</organism>
<evidence type="ECO:0000256" key="2">
    <source>
        <dbReference type="SAM" id="Phobius"/>
    </source>
</evidence>
<feature type="transmembrane region" description="Helical" evidence="2">
    <location>
        <begin position="6"/>
        <end position="25"/>
    </location>
</feature>
<dbReference type="EMBL" id="JACFXV010000013">
    <property type="protein sequence ID" value="MBA5775654.1"/>
    <property type="molecule type" value="Genomic_DNA"/>
</dbReference>
<dbReference type="AlphaFoldDB" id="A0A839A9D6"/>
<evidence type="ECO:0000256" key="1">
    <source>
        <dbReference type="SAM" id="MobiDB-lite"/>
    </source>
</evidence>
<evidence type="ECO:0000313" key="4">
    <source>
        <dbReference type="Proteomes" id="UP000541109"/>
    </source>
</evidence>
<keyword evidence="4" id="KW-1185">Reference proteome</keyword>
<sequence length="55" mass="6450">MMENIITIAVVVVVGIVVLNLLFWNKNKKTFSDAKKQKISERQAQRDQAKEYRQK</sequence>
<reference evidence="3 4" key="1">
    <citation type="submission" date="2020-07" db="EMBL/GenBank/DDBJ databases">
        <title>Stappia sp., F7233, whole genome shotgun sequencing project.</title>
        <authorList>
            <person name="Jiang S."/>
            <person name="Liu Z.W."/>
            <person name="Du Z.J."/>
        </authorList>
    </citation>
    <scope>NUCLEOTIDE SEQUENCE [LARGE SCALE GENOMIC DNA]</scope>
    <source>
        <strain evidence="3 4">F7233</strain>
    </source>
</reference>
<evidence type="ECO:0000313" key="3">
    <source>
        <dbReference type="EMBL" id="MBA5775654.1"/>
    </source>
</evidence>
<feature type="region of interest" description="Disordered" evidence="1">
    <location>
        <begin position="35"/>
        <end position="55"/>
    </location>
</feature>
<proteinExistence type="predicted"/>
<keyword evidence="2" id="KW-0472">Membrane</keyword>
<protein>
    <submittedName>
        <fullName evidence="3">Uncharacterized protein</fullName>
    </submittedName>
</protein>
<keyword evidence="2" id="KW-1133">Transmembrane helix</keyword>
<comment type="caution">
    <text evidence="3">The sequence shown here is derived from an EMBL/GenBank/DDBJ whole genome shotgun (WGS) entry which is preliminary data.</text>
</comment>
<keyword evidence="2" id="KW-0812">Transmembrane</keyword>
<name>A0A839A9D6_9HYPH</name>
<dbReference type="RefSeq" id="WP_182161319.1">
    <property type="nucleotide sequence ID" value="NZ_JACFXV010000013.1"/>
</dbReference>
<accession>A0A839A9D6</accession>
<dbReference type="Proteomes" id="UP000541109">
    <property type="component" value="Unassembled WGS sequence"/>
</dbReference>